<dbReference type="RefSeq" id="YP_009314471.1">
    <property type="nucleotide sequence ID" value="NC_031662.1"/>
</dbReference>
<sequence>MTTISQTLNSLQNQCGLIPFITAGIPNLASTENALKLLDNSGADIIEIGLPYSDPLADGPIIQQASTKALQQGVTFDKLLHLLNNIHDKIKAPLILFTYYNPILARGIFRFLQDIADSGIKGLIIPDLPLEEADYVINVCSQLSLELILLVTPTSSVDRVNSIISKSQGLIYVVSSTGVTGLRENVKLEMKDFVRNIKSKTDKLLILGFGISQLRHVEQVARWDIDGVVIGSAFVKCLSDENHQEGLAKLEKFCCSVKETLIHRGISQLPPGEFESPLPP</sequence>
<evidence type="ECO:0000256" key="10">
    <source>
        <dbReference type="RuleBase" id="RU003662"/>
    </source>
</evidence>
<name>A0A1G4NVR9_9FLOR</name>
<feature type="active site" description="Proton acceptor" evidence="9">
    <location>
        <position position="47"/>
    </location>
</feature>
<dbReference type="CDD" id="cd04724">
    <property type="entry name" value="Tryptophan_synthase_alpha"/>
    <property type="match status" value="1"/>
</dbReference>
<evidence type="ECO:0000256" key="5">
    <source>
        <dbReference type="ARBA" id="ARBA00022822"/>
    </source>
</evidence>
<feature type="active site" description="Proton acceptor" evidence="9">
    <location>
        <position position="58"/>
    </location>
</feature>
<evidence type="ECO:0000256" key="6">
    <source>
        <dbReference type="ARBA" id="ARBA00023141"/>
    </source>
</evidence>
<evidence type="ECO:0000256" key="4">
    <source>
        <dbReference type="ARBA" id="ARBA00022605"/>
    </source>
</evidence>
<dbReference type="EC" id="4.2.1.20" evidence="9"/>
<dbReference type="PANTHER" id="PTHR43406:SF1">
    <property type="entry name" value="TRYPTOPHAN SYNTHASE ALPHA CHAIN, CHLOROPLASTIC"/>
    <property type="match status" value="1"/>
</dbReference>
<comment type="subunit">
    <text evidence="3 9">Tetramer of two alpha and two beta chains.</text>
</comment>
<dbReference type="GO" id="GO:0005829">
    <property type="term" value="C:cytosol"/>
    <property type="evidence" value="ECO:0007669"/>
    <property type="project" value="TreeGrafter"/>
</dbReference>
<evidence type="ECO:0000313" key="11">
    <source>
        <dbReference type="EMBL" id="SCW22725.1"/>
    </source>
</evidence>
<dbReference type="UniPathway" id="UPA00035">
    <property type="reaction ID" value="UER00044"/>
</dbReference>
<dbReference type="NCBIfam" id="TIGR00262">
    <property type="entry name" value="trpA"/>
    <property type="match status" value="1"/>
</dbReference>
<proteinExistence type="inferred from homology"/>
<dbReference type="SUPFAM" id="SSF51366">
    <property type="entry name" value="Ribulose-phoshate binding barrel"/>
    <property type="match status" value="1"/>
</dbReference>
<evidence type="ECO:0000256" key="8">
    <source>
        <dbReference type="ARBA" id="ARBA00049047"/>
    </source>
</evidence>
<evidence type="ECO:0000256" key="7">
    <source>
        <dbReference type="ARBA" id="ARBA00023239"/>
    </source>
</evidence>
<dbReference type="Gene3D" id="3.20.20.70">
    <property type="entry name" value="Aldolase class I"/>
    <property type="match status" value="1"/>
</dbReference>
<evidence type="ECO:0000256" key="3">
    <source>
        <dbReference type="ARBA" id="ARBA00011270"/>
    </source>
</evidence>
<dbReference type="AlphaFoldDB" id="A0A1G4NVR9"/>
<accession>A0A1G4NVR9</accession>
<evidence type="ECO:0000256" key="1">
    <source>
        <dbReference type="ARBA" id="ARBA00003365"/>
    </source>
</evidence>
<keyword evidence="11" id="KW-0934">Plastid</keyword>
<dbReference type="EMBL" id="LT622870">
    <property type="protein sequence ID" value="SCW22725.1"/>
    <property type="molecule type" value="Genomic_DNA"/>
</dbReference>
<dbReference type="HAMAP" id="MF_00131">
    <property type="entry name" value="Trp_synth_alpha"/>
    <property type="match status" value="1"/>
</dbReference>
<keyword evidence="4 9" id="KW-0028">Amino-acid biosynthesis</keyword>
<evidence type="ECO:0000256" key="9">
    <source>
        <dbReference type="HAMAP-Rule" id="MF_00131"/>
    </source>
</evidence>
<comment type="catalytic activity">
    <reaction evidence="8 9">
        <text>(1S,2R)-1-C-(indol-3-yl)glycerol 3-phosphate + L-serine = D-glyceraldehyde 3-phosphate + L-tryptophan + H2O</text>
        <dbReference type="Rhea" id="RHEA:10532"/>
        <dbReference type="ChEBI" id="CHEBI:15377"/>
        <dbReference type="ChEBI" id="CHEBI:33384"/>
        <dbReference type="ChEBI" id="CHEBI:57912"/>
        <dbReference type="ChEBI" id="CHEBI:58866"/>
        <dbReference type="ChEBI" id="CHEBI:59776"/>
        <dbReference type="EC" id="4.2.1.20"/>
    </reaction>
</comment>
<dbReference type="PROSITE" id="PS00167">
    <property type="entry name" value="TRP_SYNTHASE_ALPHA"/>
    <property type="match status" value="1"/>
</dbReference>
<organism evidence="11">
    <name type="scientific">Liagoropsis maxima</name>
    <dbReference type="NCBI Taxonomy" id="1653392"/>
    <lineage>
        <taxon>Eukaryota</taxon>
        <taxon>Rhodophyta</taxon>
        <taxon>Florideophyceae</taxon>
        <taxon>Nemaliophycidae</taxon>
        <taxon>Nemaliales</taxon>
        <taxon>Liagoraceae</taxon>
        <taxon>Liagoropsis</taxon>
    </lineage>
</organism>
<geneLocation type="chloroplast" evidence="11"/>
<keyword evidence="6 9" id="KW-0057">Aromatic amino acid biosynthesis</keyword>
<comment type="function">
    <text evidence="1 9">The alpha subunit is responsible for the aldol cleavage of indoleglycerol phosphate to indole and glyceraldehyde 3-phosphate.</text>
</comment>
<dbReference type="GeneID" id="30000932"/>
<reference evidence="11" key="1">
    <citation type="submission" date="2016-10" db="EMBL/GenBank/DDBJ databases">
        <title>Chloroplast genomes as a tool to resolve red algal phylogenies: a case study in the Nemaliales.</title>
        <authorList>
            <person name="Costa J.F."/>
            <person name="Lin S.M."/>
            <person name="Macaya E.C."/>
            <person name="Fernandez-Garcia C."/>
            <person name="Verbruggen H."/>
        </authorList>
    </citation>
    <scope>NUCLEOTIDE SEQUENCE</scope>
    <source>
        <strain evidence="11">J.0256</strain>
    </source>
</reference>
<keyword evidence="11" id="KW-0150">Chloroplast</keyword>
<comment type="pathway">
    <text evidence="2 9">Amino-acid biosynthesis; L-tryptophan biosynthesis; L-tryptophan from chorismate: step 5/5.</text>
</comment>
<dbReference type="InterPro" id="IPR013785">
    <property type="entry name" value="Aldolase_TIM"/>
</dbReference>
<dbReference type="GO" id="GO:0009507">
    <property type="term" value="C:chloroplast"/>
    <property type="evidence" value="ECO:0007669"/>
    <property type="project" value="UniProtKB-SubCell"/>
</dbReference>
<dbReference type="InterPro" id="IPR011060">
    <property type="entry name" value="RibuloseP-bd_barrel"/>
</dbReference>
<protein>
    <recommendedName>
        <fullName evidence="9">Tryptophan synthase alpha chain</fullName>
        <ecNumber evidence="9">4.2.1.20</ecNumber>
    </recommendedName>
</protein>
<keyword evidence="5 9" id="KW-0822">Tryptophan biosynthesis</keyword>
<dbReference type="InterPro" id="IPR018204">
    <property type="entry name" value="Trp_synthase_alpha_AS"/>
</dbReference>
<keyword evidence="7 9" id="KW-0456">Lyase</keyword>
<dbReference type="FunFam" id="3.20.20.70:FF:000037">
    <property type="entry name" value="Tryptophan synthase alpha chain"/>
    <property type="match status" value="1"/>
</dbReference>
<comment type="subcellular location">
    <subcellularLocation>
        <location evidence="9">Plastid</location>
        <location evidence="9">Chloroplast</location>
    </subcellularLocation>
</comment>
<dbReference type="Pfam" id="PF00290">
    <property type="entry name" value="Trp_syntA"/>
    <property type="match status" value="1"/>
</dbReference>
<dbReference type="PANTHER" id="PTHR43406">
    <property type="entry name" value="TRYPTOPHAN SYNTHASE, ALPHA CHAIN"/>
    <property type="match status" value="1"/>
</dbReference>
<dbReference type="GO" id="GO:0004834">
    <property type="term" value="F:tryptophan synthase activity"/>
    <property type="evidence" value="ECO:0007669"/>
    <property type="project" value="UniProtKB-UniRule"/>
</dbReference>
<reference evidence="11" key="2">
    <citation type="submission" date="2016-10" db="EMBL/GenBank/DDBJ databases">
        <authorList>
            <person name="de Groot N.N."/>
        </authorList>
    </citation>
    <scope>NUCLEOTIDE SEQUENCE</scope>
    <source>
        <strain evidence="11">J.0256</strain>
    </source>
</reference>
<gene>
    <name evidence="9 11" type="primary">trpA</name>
    <name evidence="11" type="ORF">J0256_59</name>
</gene>
<comment type="similarity">
    <text evidence="9 10">Belongs to the TrpA family.</text>
</comment>
<evidence type="ECO:0000256" key="2">
    <source>
        <dbReference type="ARBA" id="ARBA00004733"/>
    </source>
</evidence>
<dbReference type="InterPro" id="IPR002028">
    <property type="entry name" value="Trp_synthase_suA"/>
</dbReference>